<reference evidence="2 3" key="1">
    <citation type="submission" date="2019-07" db="EMBL/GenBank/DDBJ databases">
        <title>Quadrisphaera sp. strain DD2A genome sequencing and assembly.</title>
        <authorList>
            <person name="Kim I."/>
        </authorList>
    </citation>
    <scope>NUCLEOTIDE SEQUENCE [LARGE SCALE GENOMIC DNA]</scope>
    <source>
        <strain evidence="2 3">DD2A</strain>
    </source>
</reference>
<evidence type="ECO:0000256" key="1">
    <source>
        <dbReference type="SAM" id="Phobius"/>
    </source>
</evidence>
<accession>A0A5C8ZMU9</accession>
<sequence length="210" mass="20897">MPLQPYAASTARRARQVTADVAVLVWAVVCAGTGVVVHGAVAALADPARSLSSGAGGLRDQLGGAADAAGRVPLVGDRLSAPLDGASGSAGDLATAGADLATTIDHLAAVLGLAVAVLPVLLVVALWLPVRLRFARRAGAARAWLEGDAATSASTGRSRTELLAWRALASQPLSALAAVSPDPLADVRGGDPRTTAALAALERRSLGLAP</sequence>
<comment type="caution">
    <text evidence="2">The sequence shown here is derived from an EMBL/GenBank/DDBJ whole genome shotgun (WGS) entry which is preliminary data.</text>
</comment>
<keyword evidence="1" id="KW-0472">Membrane</keyword>
<evidence type="ECO:0000313" key="2">
    <source>
        <dbReference type="EMBL" id="TXR58120.1"/>
    </source>
</evidence>
<evidence type="ECO:0008006" key="4">
    <source>
        <dbReference type="Google" id="ProtNLM"/>
    </source>
</evidence>
<proteinExistence type="predicted"/>
<gene>
    <name evidence="2" type="ORF">FMM08_02705</name>
</gene>
<dbReference type="EMBL" id="VKAC01000001">
    <property type="protein sequence ID" value="TXR58120.1"/>
    <property type="molecule type" value="Genomic_DNA"/>
</dbReference>
<keyword evidence="1" id="KW-1133">Transmembrane helix</keyword>
<organism evidence="2 3">
    <name type="scientific">Quadrisphaera setariae</name>
    <dbReference type="NCBI Taxonomy" id="2593304"/>
    <lineage>
        <taxon>Bacteria</taxon>
        <taxon>Bacillati</taxon>
        <taxon>Actinomycetota</taxon>
        <taxon>Actinomycetes</taxon>
        <taxon>Kineosporiales</taxon>
        <taxon>Kineosporiaceae</taxon>
        <taxon>Quadrisphaera</taxon>
    </lineage>
</organism>
<dbReference type="OrthoDB" id="5198533at2"/>
<feature type="transmembrane region" description="Helical" evidence="1">
    <location>
        <begin position="107"/>
        <end position="128"/>
    </location>
</feature>
<protein>
    <recommendedName>
        <fullName evidence="4">Transmembrane protein</fullName>
    </recommendedName>
</protein>
<dbReference type="AlphaFoldDB" id="A0A5C8ZMU9"/>
<name>A0A5C8ZMU9_9ACTN</name>
<keyword evidence="1" id="KW-0812">Transmembrane</keyword>
<feature type="transmembrane region" description="Helical" evidence="1">
    <location>
        <begin position="21"/>
        <end position="45"/>
    </location>
</feature>
<dbReference type="Proteomes" id="UP000321234">
    <property type="component" value="Unassembled WGS sequence"/>
</dbReference>
<evidence type="ECO:0000313" key="3">
    <source>
        <dbReference type="Proteomes" id="UP000321234"/>
    </source>
</evidence>
<dbReference type="RefSeq" id="WP_147924729.1">
    <property type="nucleotide sequence ID" value="NZ_VKAC01000001.1"/>
</dbReference>
<keyword evidence="3" id="KW-1185">Reference proteome</keyword>